<feature type="domain" description="U-box" evidence="12">
    <location>
        <begin position="958"/>
        <end position="1032"/>
    </location>
</feature>
<sequence>MSSQDEIRAKRLARLAALQQSSQQESSSSRTPPEPSTPKEKPQPVKKEPEAPKPAPVQKRPAEEPSTSSAPPKQTPPAESKLSSPEQVDKWLRAEIPRTFGVGFSGSPKFSDVGSSGPLSADSIEDVFVEILTDTGTPGSTLPIAYLFDVYKKAFQLKRILPKKDQIYDQKLAIVNTIIGFCASYGLICFQIPEMVLNNDIEKSVDIFIERSDMSPFLVDIINKAIESDYLLDLMNLLLPTISAKLHGLNLHKPEYSKFLSIWENLVSVKPVAAIFSQVDGFRPPDSSKGLDFEHKTLLGSFLRLSPLAGEVATFYFAGGAKSDAQLELSSSQLMPLFSSAQNEMKVVFDRIWFIVDKLIRGSPQTRQDMMKWFADLVNVSHLRTGSHAKASKLPSDGFMFNISYLLIRLSMPFLDYPMFTKINKIDPDYFGPKNKLLDVKEDARMYSSSSEADEYYSNSMDEDTNFISDCFYLSLTYMEYGIGGMITQHGRLKSELKRSTEMISRMQRDPAARGMLPRITEFLNTSRCRLYAIDAVSLDQNVNSEIFDFVIGASQFMVRTIDPQHKHPFPKLEVPIFQIEKVSQLDDHDFLKTKTPVPWKFFPEYMLSGLINYCKFISRYGVNALMNNEEKLSVFVEFATILLRCPELIGNPHMKGSIVEIFFGGCLPMRNGSPGYMANIFNTNKLVLNNLLYSLLDIYVMIEKTGASSQFYDKFNSRFYISMIIEELWHNDHYRNQLTDYSRHNVEFFIRFIARMLNDTTFLIDEAFNSLNSIHNLQVEFNAREAGSEGNTDEFGTTEELESNLSTEESKAKSYMGLANQTMKLFKLFTKQVPEGFTIGELVDRLAGMMDYNLALLVGPKCSTLKVKEPEKYDFDPKKTLGDICEVYANLSGESKFKQAVAKDGRSFDVKYFEKAKRILTTKTTLDDGLIKDFYSFGLAADQERVAFEQEELEMGEVPDELLDPLMFTLMEDPVILPGSRITIDRSTVKAHLLSDPTDPFNRMPLKLEDVIDDVEMKEKVTQFKQSKRKTGA</sequence>
<dbReference type="Gene3D" id="3.30.40.10">
    <property type="entry name" value="Zinc/RING finger domain, C3HC4 (zinc finger)"/>
    <property type="match status" value="1"/>
</dbReference>
<dbReference type="GO" id="GO:0000151">
    <property type="term" value="C:ubiquitin ligase complex"/>
    <property type="evidence" value="ECO:0007669"/>
    <property type="project" value="InterPro"/>
</dbReference>
<evidence type="ECO:0000256" key="6">
    <source>
        <dbReference type="ARBA" id="ARBA00012483"/>
    </source>
</evidence>
<dbReference type="AlphaFoldDB" id="A0A2V1AXY8"/>
<dbReference type="GO" id="GO:0006511">
    <property type="term" value="P:ubiquitin-dependent protein catabolic process"/>
    <property type="evidence" value="ECO:0007669"/>
    <property type="project" value="InterPro"/>
</dbReference>
<evidence type="ECO:0000313" key="14">
    <source>
        <dbReference type="Proteomes" id="UP000244309"/>
    </source>
</evidence>
<keyword evidence="9" id="KW-0833">Ubl conjugation pathway</keyword>
<keyword evidence="7" id="KW-0963">Cytoplasm</keyword>
<evidence type="ECO:0000256" key="1">
    <source>
        <dbReference type="ARBA" id="ARBA00000900"/>
    </source>
</evidence>
<comment type="subcellular location">
    <subcellularLocation>
        <location evidence="3">Cytoplasm</location>
    </subcellularLocation>
    <subcellularLocation>
        <location evidence="2">Nucleus</location>
    </subcellularLocation>
</comment>
<feature type="compositionally biased region" description="Basic and acidic residues" evidence="11">
    <location>
        <begin position="37"/>
        <end position="51"/>
    </location>
</feature>
<organism evidence="13 14">
    <name type="scientific">Candidozyma haemuli</name>
    <dbReference type="NCBI Taxonomy" id="45357"/>
    <lineage>
        <taxon>Eukaryota</taxon>
        <taxon>Fungi</taxon>
        <taxon>Dikarya</taxon>
        <taxon>Ascomycota</taxon>
        <taxon>Saccharomycotina</taxon>
        <taxon>Pichiomycetes</taxon>
        <taxon>Metschnikowiaceae</taxon>
        <taxon>Candidozyma</taxon>
    </lineage>
</organism>
<dbReference type="GO" id="GO:0000209">
    <property type="term" value="P:protein polyubiquitination"/>
    <property type="evidence" value="ECO:0007669"/>
    <property type="project" value="TreeGrafter"/>
</dbReference>
<dbReference type="UniPathway" id="UPA00143"/>
<gene>
    <name evidence="13" type="ORF">CXQ85_005228</name>
</gene>
<evidence type="ECO:0000256" key="8">
    <source>
        <dbReference type="ARBA" id="ARBA00022679"/>
    </source>
</evidence>
<name>A0A2V1AXY8_9ASCO</name>
<dbReference type="EC" id="2.3.2.27" evidence="6"/>
<dbReference type="SMART" id="SM00504">
    <property type="entry name" value="Ubox"/>
    <property type="match status" value="1"/>
</dbReference>
<dbReference type="VEuPathDB" id="FungiDB:CXQ85_005228"/>
<dbReference type="Proteomes" id="UP000244309">
    <property type="component" value="Unassembled WGS sequence"/>
</dbReference>
<evidence type="ECO:0000313" key="13">
    <source>
        <dbReference type="EMBL" id="PVH22654.1"/>
    </source>
</evidence>
<evidence type="ECO:0000256" key="3">
    <source>
        <dbReference type="ARBA" id="ARBA00004496"/>
    </source>
</evidence>
<dbReference type="GO" id="GO:0005634">
    <property type="term" value="C:nucleus"/>
    <property type="evidence" value="ECO:0007669"/>
    <property type="project" value="UniProtKB-SubCell"/>
</dbReference>
<dbReference type="GeneID" id="37010558"/>
<evidence type="ECO:0000256" key="4">
    <source>
        <dbReference type="ARBA" id="ARBA00004906"/>
    </source>
</evidence>
<dbReference type="GO" id="GO:0036503">
    <property type="term" value="P:ERAD pathway"/>
    <property type="evidence" value="ECO:0007669"/>
    <property type="project" value="InterPro"/>
</dbReference>
<dbReference type="InterPro" id="IPR013083">
    <property type="entry name" value="Znf_RING/FYVE/PHD"/>
</dbReference>
<dbReference type="InterPro" id="IPR019474">
    <property type="entry name" value="Ub_conjug_fac_E4_core"/>
</dbReference>
<dbReference type="RefSeq" id="XP_025343594.1">
    <property type="nucleotide sequence ID" value="XM_025488827.1"/>
</dbReference>
<accession>A0A2V1AXY8</accession>
<proteinExistence type="inferred from homology"/>
<reference evidence="13 14" key="1">
    <citation type="submission" date="2017-12" db="EMBL/GenBank/DDBJ databases">
        <title>Genome Sequence of a Multidrug-Resistant Candida haemulonii Isolate from a Patient with Chronic Leg Ulcers in Israel.</title>
        <authorList>
            <person name="Chow N.A."/>
            <person name="Gade L."/>
            <person name="Batra D."/>
            <person name="Rowe L.A."/>
            <person name="Ben-Ami R."/>
            <person name="Loparev V.N."/>
            <person name="Litvintseva A.P."/>
        </authorList>
    </citation>
    <scope>NUCLEOTIDE SEQUENCE [LARGE SCALE GENOMIC DNA]</scope>
    <source>
        <strain evidence="13 14">B11899</strain>
    </source>
</reference>
<evidence type="ECO:0000259" key="12">
    <source>
        <dbReference type="PROSITE" id="PS51698"/>
    </source>
</evidence>
<dbReference type="OrthoDB" id="20295at2759"/>
<dbReference type="CDD" id="cd16657">
    <property type="entry name" value="RING-Ubox_UBE4A"/>
    <property type="match status" value="1"/>
</dbReference>
<dbReference type="InterPro" id="IPR003613">
    <property type="entry name" value="Ubox_domain"/>
</dbReference>
<evidence type="ECO:0000256" key="9">
    <source>
        <dbReference type="ARBA" id="ARBA00022786"/>
    </source>
</evidence>
<dbReference type="InterPro" id="IPR045132">
    <property type="entry name" value="UBE4"/>
</dbReference>
<feature type="compositionally biased region" description="Low complexity" evidence="11">
    <location>
        <begin position="14"/>
        <end position="31"/>
    </location>
</feature>
<dbReference type="Pfam" id="PF10408">
    <property type="entry name" value="Ufd2P_core"/>
    <property type="match status" value="1"/>
</dbReference>
<dbReference type="SUPFAM" id="SSF57850">
    <property type="entry name" value="RING/U-box"/>
    <property type="match status" value="1"/>
</dbReference>
<keyword evidence="14" id="KW-1185">Reference proteome</keyword>
<comment type="caution">
    <text evidence="13">The sequence shown here is derived from an EMBL/GenBank/DDBJ whole genome shotgun (WGS) entry which is preliminary data.</text>
</comment>
<dbReference type="PANTHER" id="PTHR13931">
    <property type="entry name" value="UBIQUITINATION FACTOR E4"/>
    <property type="match status" value="1"/>
</dbReference>
<dbReference type="STRING" id="45357.A0A2V1AXY8"/>
<comment type="similarity">
    <text evidence="5">Belongs to the ubiquitin conjugation factor E4 family.</text>
</comment>
<feature type="region of interest" description="Disordered" evidence="11">
    <location>
        <begin position="1"/>
        <end position="86"/>
    </location>
</feature>
<evidence type="ECO:0000256" key="7">
    <source>
        <dbReference type="ARBA" id="ARBA00022490"/>
    </source>
</evidence>
<evidence type="ECO:0000256" key="5">
    <source>
        <dbReference type="ARBA" id="ARBA00007434"/>
    </source>
</evidence>
<comment type="catalytic activity">
    <reaction evidence="1">
        <text>S-ubiquitinyl-[E2 ubiquitin-conjugating enzyme]-L-cysteine + [acceptor protein]-L-lysine = [E2 ubiquitin-conjugating enzyme]-L-cysteine + N(6)-ubiquitinyl-[acceptor protein]-L-lysine.</text>
        <dbReference type="EC" id="2.3.2.27"/>
    </reaction>
</comment>
<dbReference type="EMBL" id="PKFO01000008">
    <property type="protein sequence ID" value="PVH22654.1"/>
    <property type="molecule type" value="Genomic_DNA"/>
</dbReference>
<dbReference type="FunFam" id="3.30.40.10:FF:000055">
    <property type="entry name" value="Ubiquitin conjugation factor e4 a"/>
    <property type="match status" value="1"/>
</dbReference>
<evidence type="ECO:0000256" key="11">
    <source>
        <dbReference type="SAM" id="MobiDB-lite"/>
    </source>
</evidence>
<keyword evidence="8" id="KW-0808">Transferase</keyword>
<dbReference type="Pfam" id="PF04564">
    <property type="entry name" value="U-box"/>
    <property type="match status" value="1"/>
</dbReference>
<feature type="compositionally biased region" description="Low complexity" evidence="11">
    <location>
        <begin position="56"/>
        <end position="72"/>
    </location>
</feature>
<dbReference type="GO" id="GO:0034450">
    <property type="term" value="F:ubiquitin-ubiquitin ligase activity"/>
    <property type="evidence" value="ECO:0007669"/>
    <property type="project" value="InterPro"/>
</dbReference>
<protein>
    <recommendedName>
        <fullName evidence="6">RING-type E3 ubiquitin transferase</fullName>
        <ecNumber evidence="6">2.3.2.27</ecNumber>
    </recommendedName>
</protein>
<dbReference type="GO" id="GO:0005737">
    <property type="term" value="C:cytoplasm"/>
    <property type="evidence" value="ECO:0007669"/>
    <property type="project" value="UniProtKB-SubCell"/>
</dbReference>
<evidence type="ECO:0000256" key="2">
    <source>
        <dbReference type="ARBA" id="ARBA00004123"/>
    </source>
</evidence>
<dbReference type="PROSITE" id="PS51698">
    <property type="entry name" value="U_BOX"/>
    <property type="match status" value="1"/>
</dbReference>
<dbReference type="PANTHER" id="PTHR13931:SF2">
    <property type="entry name" value="UBIQUITIN CONJUGATION FACTOR E4 B"/>
    <property type="match status" value="1"/>
</dbReference>
<comment type="pathway">
    <text evidence="4">Protein modification; protein ubiquitination.</text>
</comment>
<keyword evidence="10" id="KW-0539">Nucleus</keyword>
<evidence type="ECO:0000256" key="10">
    <source>
        <dbReference type="ARBA" id="ARBA00023242"/>
    </source>
</evidence>
<feature type="region of interest" description="Disordered" evidence="11">
    <location>
        <begin position="787"/>
        <end position="807"/>
    </location>
</feature>